<accession>A0A080ZW07</accession>
<dbReference type="AlphaFoldDB" id="A0A080ZW07"/>
<comment type="caution">
    <text evidence="2">The sequence shown here is derived from an EMBL/GenBank/DDBJ whole genome shotgun (WGS) entry which is preliminary data.</text>
</comment>
<dbReference type="EMBL" id="ANJA01002265">
    <property type="protein sequence ID" value="ETO70818.1"/>
    <property type="molecule type" value="Genomic_DNA"/>
</dbReference>
<name>A0A080ZW07_PHYNI</name>
<feature type="compositionally biased region" description="Basic and acidic residues" evidence="1">
    <location>
        <begin position="1"/>
        <end position="10"/>
    </location>
</feature>
<feature type="compositionally biased region" description="Basic and acidic residues" evidence="1">
    <location>
        <begin position="45"/>
        <end position="55"/>
    </location>
</feature>
<proteinExistence type="predicted"/>
<protein>
    <submittedName>
        <fullName evidence="2">Uncharacterized protein</fullName>
    </submittedName>
</protein>
<reference evidence="2 3" key="1">
    <citation type="submission" date="2013-11" db="EMBL/GenBank/DDBJ databases">
        <title>The Genome Sequence of Phytophthora parasitica P1976.</title>
        <authorList>
            <consortium name="The Broad Institute Genomics Platform"/>
            <person name="Russ C."/>
            <person name="Tyler B."/>
            <person name="Panabieres F."/>
            <person name="Shan W."/>
            <person name="Tripathy S."/>
            <person name="Grunwald N."/>
            <person name="Machado M."/>
            <person name="Johnson C.S."/>
            <person name="Walker B."/>
            <person name="Young S."/>
            <person name="Zeng Q."/>
            <person name="Gargeya S."/>
            <person name="Fitzgerald M."/>
            <person name="Haas B."/>
            <person name="Abouelleil A."/>
            <person name="Allen A.W."/>
            <person name="Alvarado L."/>
            <person name="Arachchi H.M."/>
            <person name="Berlin A.M."/>
            <person name="Chapman S.B."/>
            <person name="Gainer-Dewar J."/>
            <person name="Goldberg J."/>
            <person name="Griggs A."/>
            <person name="Gujja S."/>
            <person name="Hansen M."/>
            <person name="Howarth C."/>
            <person name="Imamovic A."/>
            <person name="Ireland A."/>
            <person name="Larimer J."/>
            <person name="McCowan C."/>
            <person name="Murphy C."/>
            <person name="Pearson M."/>
            <person name="Poon T.W."/>
            <person name="Priest M."/>
            <person name="Roberts A."/>
            <person name="Saif S."/>
            <person name="Shea T."/>
            <person name="Sisk P."/>
            <person name="Sykes S."/>
            <person name="Wortman J."/>
            <person name="Nusbaum C."/>
            <person name="Birren B."/>
        </authorList>
    </citation>
    <scope>NUCLEOTIDE SEQUENCE [LARGE SCALE GENOMIC DNA]</scope>
    <source>
        <strain evidence="2 3">P1976</strain>
    </source>
</reference>
<gene>
    <name evidence="2" type="ORF">F444_12748</name>
</gene>
<dbReference type="Proteomes" id="UP000028582">
    <property type="component" value="Unassembled WGS sequence"/>
</dbReference>
<organism evidence="2 3">
    <name type="scientific">Phytophthora nicotianae P1976</name>
    <dbReference type="NCBI Taxonomy" id="1317066"/>
    <lineage>
        <taxon>Eukaryota</taxon>
        <taxon>Sar</taxon>
        <taxon>Stramenopiles</taxon>
        <taxon>Oomycota</taxon>
        <taxon>Peronosporomycetes</taxon>
        <taxon>Peronosporales</taxon>
        <taxon>Peronosporaceae</taxon>
        <taxon>Phytophthora</taxon>
    </lineage>
</organism>
<evidence type="ECO:0000313" key="3">
    <source>
        <dbReference type="Proteomes" id="UP000028582"/>
    </source>
</evidence>
<evidence type="ECO:0000256" key="1">
    <source>
        <dbReference type="SAM" id="MobiDB-lite"/>
    </source>
</evidence>
<evidence type="ECO:0000313" key="2">
    <source>
        <dbReference type="EMBL" id="ETO70818.1"/>
    </source>
</evidence>
<sequence length="110" mass="11578">MEPPPPEKESGGATGADRAERSDKEVTRAAGQKKAGTSTSGVHGAWREVGLDERTGTGTEAGPEEACVEPEVLPNVRVRALEHEAVGCGSPQRAYARPSWRIMPSGSLII</sequence>
<feature type="compositionally biased region" description="Basic and acidic residues" evidence="1">
    <location>
        <begin position="17"/>
        <end position="27"/>
    </location>
</feature>
<feature type="region of interest" description="Disordered" evidence="1">
    <location>
        <begin position="1"/>
        <end position="66"/>
    </location>
</feature>